<evidence type="ECO:0000313" key="2">
    <source>
        <dbReference type="Proteomes" id="UP000793456"/>
    </source>
</evidence>
<keyword evidence="2" id="KW-1185">Reference proteome</keyword>
<dbReference type="Proteomes" id="UP000793456">
    <property type="component" value="Chromosome XIV"/>
</dbReference>
<organism evidence="1 2">
    <name type="scientific">Larimichthys crocea</name>
    <name type="common">Large yellow croaker</name>
    <name type="synonym">Pseudosciaena crocea</name>
    <dbReference type="NCBI Taxonomy" id="215358"/>
    <lineage>
        <taxon>Eukaryota</taxon>
        <taxon>Metazoa</taxon>
        <taxon>Chordata</taxon>
        <taxon>Craniata</taxon>
        <taxon>Vertebrata</taxon>
        <taxon>Euteleostomi</taxon>
        <taxon>Actinopterygii</taxon>
        <taxon>Neopterygii</taxon>
        <taxon>Teleostei</taxon>
        <taxon>Neoteleostei</taxon>
        <taxon>Acanthomorphata</taxon>
        <taxon>Eupercaria</taxon>
        <taxon>Sciaenidae</taxon>
        <taxon>Larimichthys</taxon>
    </lineage>
</organism>
<proteinExistence type="predicted"/>
<evidence type="ECO:0000313" key="1">
    <source>
        <dbReference type="EMBL" id="TMS11336.1"/>
    </source>
</evidence>
<sequence>MAEQRCGDHGGLTDAAAAAATLRDEQQHHNAMNSAEEAGAECLSLEEILRLYSQPINEEQAWAVCYQCCRTLAKEHRGRRSSSAASSAGASSSATVPMKISGPGDVRIQRDGSVRVEAQSCEGKYSPCTTTEVIESLGIMIYKALDYGLKENEERELSPPLEELIDLMTNMAEAERDACPDEGYEATEEEDEAEDDPDDISSVHGYRDILKLCTAHLPSMSDAPSHYQAVCRALYTETRELRTFLEKIKSAKENLRKMEQESSEEPGRDLNELQNADWARFWVQVMRDLREGVKLKKVQERQYNPLPIEYQLTPYEMLMDDIRSKRYKLRKVMINGDIPPRLKKSAHEVILEFIRSRPPLNPVSARKLKPQTQPPPTLHERILEEIKSERKLRPVSPGEVRRGRLDEFSPYMGRRVSSSLSLTNGSASPREEPSGSQSAPQRKRLLKAPSLAELDSSDSDDEIIGRRSASSSSVATSLMDDTSPESALGKKIKVPPFLFYLSLLCEHQLLRCFCPFPLQPQPERRKTPQRRHSIEKETPTNVRQFQPPTKQNSKSLVGLIHNDDASYHPWIPSLLHLLHLLRPSPSTLHPLRSSHPIEAFVLGLTKAVFALCRGIYLRGRESEQVTPMTGESTAESGSLLDSSPTIQD</sequence>
<dbReference type="EMBL" id="CM011687">
    <property type="protein sequence ID" value="TMS11336.1"/>
    <property type="molecule type" value="Genomic_DNA"/>
</dbReference>
<gene>
    <name evidence="1" type="ORF">E3U43_020329</name>
</gene>
<accession>A0ACD3QVS8</accession>
<protein>
    <submittedName>
        <fullName evidence="1">Uncharacterized protein</fullName>
    </submittedName>
</protein>
<name>A0ACD3QVS8_LARCR</name>
<reference evidence="1" key="1">
    <citation type="submission" date="2018-11" db="EMBL/GenBank/DDBJ databases">
        <title>The sequence and de novo assembly of Larimichthys crocea genome using PacBio and Hi-C technologies.</title>
        <authorList>
            <person name="Xu P."/>
            <person name="Chen B."/>
            <person name="Zhou Z."/>
            <person name="Ke Q."/>
            <person name="Wu Y."/>
            <person name="Bai H."/>
            <person name="Pu F."/>
        </authorList>
    </citation>
    <scope>NUCLEOTIDE SEQUENCE</scope>
    <source>
        <tissue evidence="1">Muscle</tissue>
    </source>
</reference>
<comment type="caution">
    <text evidence="1">The sequence shown here is derived from an EMBL/GenBank/DDBJ whole genome shotgun (WGS) entry which is preliminary data.</text>
</comment>